<reference evidence="2 3" key="1">
    <citation type="submission" date="2019-10" db="EMBL/GenBank/DDBJ databases">
        <title>Dictyobacter vulcani sp. nov., within the class Ktedonobacteria, isolated from soil of volcanic Mt. Zao.</title>
        <authorList>
            <person name="Zheng Y."/>
            <person name="Wang C.M."/>
            <person name="Sakai Y."/>
            <person name="Abe K."/>
            <person name="Yokota A."/>
            <person name="Yabe S."/>
        </authorList>
    </citation>
    <scope>NUCLEOTIDE SEQUENCE [LARGE SCALE GENOMIC DNA]</scope>
    <source>
        <strain evidence="2 3">W12</strain>
    </source>
</reference>
<dbReference type="EMBL" id="BKZW01000001">
    <property type="protein sequence ID" value="GER88828.1"/>
    <property type="molecule type" value="Genomic_DNA"/>
</dbReference>
<keyword evidence="1" id="KW-0812">Transmembrane</keyword>
<evidence type="ECO:0000256" key="1">
    <source>
        <dbReference type="SAM" id="Phobius"/>
    </source>
</evidence>
<accession>A0A5J4KGP3</accession>
<keyword evidence="1" id="KW-0472">Membrane</keyword>
<dbReference type="Proteomes" id="UP000326912">
    <property type="component" value="Unassembled WGS sequence"/>
</dbReference>
<evidence type="ECO:0000313" key="2">
    <source>
        <dbReference type="EMBL" id="GER88828.1"/>
    </source>
</evidence>
<organism evidence="2 3">
    <name type="scientific">Dictyobacter vulcani</name>
    <dbReference type="NCBI Taxonomy" id="2607529"/>
    <lineage>
        <taxon>Bacteria</taxon>
        <taxon>Bacillati</taxon>
        <taxon>Chloroflexota</taxon>
        <taxon>Ktedonobacteria</taxon>
        <taxon>Ktedonobacterales</taxon>
        <taxon>Dictyobacteraceae</taxon>
        <taxon>Dictyobacter</taxon>
    </lineage>
</organism>
<keyword evidence="1" id="KW-1133">Transmembrane helix</keyword>
<dbReference type="AlphaFoldDB" id="A0A5J4KGP3"/>
<comment type="caution">
    <text evidence="2">The sequence shown here is derived from an EMBL/GenBank/DDBJ whole genome shotgun (WGS) entry which is preliminary data.</text>
</comment>
<gene>
    <name evidence="2" type="ORF">KDW_29900</name>
</gene>
<name>A0A5J4KGP3_9CHLR</name>
<proteinExistence type="predicted"/>
<protein>
    <submittedName>
        <fullName evidence="2">Uncharacterized protein</fullName>
    </submittedName>
</protein>
<feature type="transmembrane region" description="Helical" evidence="1">
    <location>
        <begin position="45"/>
        <end position="67"/>
    </location>
</feature>
<evidence type="ECO:0000313" key="3">
    <source>
        <dbReference type="Proteomes" id="UP000326912"/>
    </source>
</evidence>
<keyword evidence="3" id="KW-1185">Reference proteome</keyword>
<sequence length="76" mass="9138">MPEREVSSHLLPLLPPQAGQKENWKALRRQWLFEMPVSIWYDYSWIQAANKLCNWLLIIISSIYNMLKKKGSRYEE</sequence>